<dbReference type="Proteomes" id="UP000266915">
    <property type="component" value="Unassembled WGS sequence"/>
</dbReference>
<protein>
    <submittedName>
        <fullName evidence="3">tRNA-(MS[2]IO[6]A)-hydroxylase MiaE-like protein</fullName>
    </submittedName>
</protein>
<accession>A0A3N2C1G8</accession>
<comment type="caution">
    <text evidence="3">The sequence shown here is derived from an EMBL/GenBank/DDBJ whole genome shotgun (WGS) entry which is preliminary data.</text>
</comment>
<gene>
    <name evidence="3" type="ORF">EDD42_1403</name>
</gene>
<name>A0A3N2C1G8_9MICO</name>
<feature type="region of interest" description="Disordered" evidence="1">
    <location>
        <begin position="1"/>
        <end position="23"/>
    </location>
</feature>
<dbReference type="Pfam" id="PF13794">
    <property type="entry name" value="MiaE_2"/>
    <property type="match status" value="1"/>
</dbReference>
<proteinExistence type="predicted"/>
<dbReference type="RefSeq" id="WP_085510530.1">
    <property type="nucleotide sequence ID" value="NZ_FXAP01000001.1"/>
</dbReference>
<reference evidence="3 4" key="1">
    <citation type="submission" date="2018-11" db="EMBL/GenBank/DDBJ databases">
        <title>Sequencing the genomes of 1000 actinobacteria strains.</title>
        <authorList>
            <person name="Klenk H.-P."/>
        </authorList>
    </citation>
    <scope>NUCLEOTIDE SEQUENCE [LARGE SCALE GENOMIC DNA]</scope>
    <source>
        <strain evidence="3 4">DSM 14012</strain>
    </source>
</reference>
<feature type="compositionally biased region" description="Basic residues" evidence="1">
    <location>
        <begin position="1"/>
        <end position="11"/>
    </location>
</feature>
<evidence type="ECO:0000313" key="4">
    <source>
        <dbReference type="Proteomes" id="UP000266915"/>
    </source>
</evidence>
<evidence type="ECO:0000313" key="3">
    <source>
        <dbReference type="EMBL" id="ROR81347.1"/>
    </source>
</evidence>
<dbReference type="AlphaFoldDB" id="A0A3N2C1G8"/>
<evidence type="ECO:0000259" key="2">
    <source>
        <dbReference type="Pfam" id="PF13794"/>
    </source>
</evidence>
<sequence>MARWFARRRRPGTQTPRLRSREDAVQATRVDLHELAPSTADYLGQVAQLQLGFFMTLSFAVEHAPNDADRETVAEAAATALRKHQALLAWLRRTSDDPGAVLEPYARTRDEFQAILRTGTWDELLLGVLVARGFLDEFFAQLARGLDGADARDLAAIVAPGPEEDPLVGILHRVIAAHPERASTLAMWGRRLLGDTMLVARSALVTESKALPDDARVEPVYTELIANHTRRMDALGLTA</sequence>
<dbReference type="InterPro" id="IPR059125">
    <property type="entry name" value="Ferritin_actino"/>
</dbReference>
<feature type="domain" description="Ferritin-like" evidence="2">
    <location>
        <begin position="39"/>
        <end position="202"/>
    </location>
</feature>
<dbReference type="EMBL" id="RKHL01000001">
    <property type="protein sequence ID" value="ROR81347.1"/>
    <property type="molecule type" value="Genomic_DNA"/>
</dbReference>
<dbReference type="Gene3D" id="1.20.1260.10">
    <property type="match status" value="1"/>
</dbReference>
<dbReference type="InterPro" id="IPR012347">
    <property type="entry name" value="Ferritin-like"/>
</dbReference>
<keyword evidence="4" id="KW-1185">Reference proteome</keyword>
<organism evidence="3 4">
    <name type="scientific">Plantibacter flavus</name>
    <dbReference type="NCBI Taxonomy" id="150123"/>
    <lineage>
        <taxon>Bacteria</taxon>
        <taxon>Bacillati</taxon>
        <taxon>Actinomycetota</taxon>
        <taxon>Actinomycetes</taxon>
        <taxon>Micrococcales</taxon>
        <taxon>Microbacteriaceae</taxon>
        <taxon>Plantibacter</taxon>
    </lineage>
</organism>
<evidence type="ECO:0000256" key="1">
    <source>
        <dbReference type="SAM" id="MobiDB-lite"/>
    </source>
</evidence>